<gene>
    <name evidence="1" type="ORF">LZ495_16860</name>
</gene>
<comment type="caution">
    <text evidence="1">The sequence shown here is derived from an EMBL/GenBank/DDBJ whole genome shotgun (WGS) entry which is preliminary data.</text>
</comment>
<dbReference type="RefSeq" id="WP_235053041.1">
    <property type="nucleotide sequence ID" value="NZ_JAKFHA010000008.1"/>
</dbReference>
<dbReference type="Gene3D" id="3.10.450.50">
    <property type="match status" value="1"/>
</dbReference>
<evidence type="ECO:0000313" key="2">
    <source>
        <dbReference type="Proteomes" id="UP001165378"/>
    </source>
</evidence>
<reference evidence="1" key="1">
    <citation type="submission" date="2022-01" db="EMBL/GenBank/DDBJ databases">
        <title>Genome-Based Taxonomic Classification of the Phylum Actinobacteria.</title>
        <authorList>
            <person name="Gao Y."/>
        </authorList>
    </citation>
    <scope>NUCLEOTIDE SEQUENCE</scope>
    <source>
        <strain evidence="1">KLBMP 8922</strain>
    </source>
</reference>
<sequence length="133" mass="14399">MIEEWLTGAVARPDAGTPAAIEASSHAFAAFADVHDPAFDLIAPNGERLFLDAVLEAVRRAYGTAPALRLRISDVEVVASGGGVHVAVYREMHENGESAGAEVRRSTVVLVDAPHAPYAPHGLWWRHLHETWE</sequence>
<accession>A0AA41Q0B2</accession>
<dbReference type="EMBL" id="JAKFHA010000008">
    <property type="protein sequence ID" value="MCF2528877.1"/>
    <property type="molecule type" value="Genomic_DNA"/>
</dbReference>
<dbReference type="AlphaFoldDB" id="A0AA41Q0B2"/>
<evidence type="ECO:0000313" key="1">
    <source>
        <dbReference type="EMBL" id="MCF2528877.1"/>
    </source>
</evidence>
<keyword evidence="2" id="KW-1185">Reference proteome</keyword>
<dbReference type="InterPro" id="IPR032710">
    <property type="entry name" value="NTF2-like_dom_sf"/>
</dbReference>
<organism evidence="1 2">
    <name type="scientific">Yinghuangia soli</name>
    <dbReference type="NCBI Taxonomy" id="2908204"/>
    <lineage>
        <taxon>Bacteria</taxon>
        <taxon>Bacillati</taxon>
        <taxon>Actinomycetota</taxon>
        <taxon>Actinomycetes</taxon>
        <taxon>Kitasatosporales</taxon>
        <taxon>Streptomycetaceae</taxon>
        <taxon>Yinghuangia</taxon>
    </lineage>
</organism>
<name>A0AA41Q0B2_9ACTN</name>
<proteinExistence type="predicted"/>
<protein>
    <submittedName>
        <fullName evidence="1">DUF4440 domain-containing protein</fullName>
    </submittedName>
</protein>
<dbReference type="Proteomes" id="UP001165378">
    <property type="component" value="Unassembled WGS sequence"/>
</dbReference>
<dbReference type="SUPFAM" id="SSF54427">
    <property type="entry name" value="NTF2-like"/>
    <property type="match status" value="1"/>
</dbReference>